<keyword evidence="6" id="KW-1185">Reference proteome</keyword>
<evidence type="ECO:0000256" key="3">
    <source>
        <dbReference type="ARBA" id="ARBA00023163"/>
    </source>
</evidence>
<sequence>MPVTKVFPEDVDRKLTEVFTRFGYDGASMELLSQATGLKKASLYHRFPGGKRDMAAHVLKNVEQWFLDNFQFVIEQENIPVEERLEKALLAISSLFEDGARNCSLRMLSACSETPYFQVSIASCFTIISNAFTKVAIENGMTESVATAKAMQAIINIQGSLVLSRAMNDNNIFKTSIASIPQLLGLP</sequence>
<gene>
    <name evidence="5" type="ORF">FDK13_21140</name>
</gene>
<dbReference type="EMBL" id="SZVO01000010">
    <property type="protein sequence ID" value="TKT90245.1"/>
    <property type="molecule type" value="Genomic_DNA"/>
</dbReference>
<dbReference type="Gene3D" id="1.10.357.10">
    <property type="entry name" value="Tetracycline Repressor, domain 2"/>
    <property type="match status" value="1"/>
</dbReference>
<dbReference type="Proteomes" id="UP000304900">
    <property type="component" value="Unassembled WGS sequence"/>
</dbReference>
<proteinExistence type="predicted"/>
<keyword evidence="2" id="KW-0238">DNA-binding</keyword>
<comment type="caution">
    <text evidence="5">The sequence shown here is derived from an EMBL/GenBank/DDBJ whole genome shotgun (WGS) entry which is preliminary data.</text>
</comment>
<dbReference type="RefSeq" id="WP_137342008.1">
    <property type="nucleotide sequence ID" value="NZ_BSQH01000004.1"/>
</dbReference>
<dbReference type="OrthoDB" id="9789566at2"/>
<organism evidence="5 6">
    <name type="scientific">Dyadobacter frigoris</name>
    <dbReference type="NCBI Taxonomy" id="2576211"/>
    <lineage>
        <taxon>Bacteria</taxon>
        <taxon>Pseudomonadati</taxon>
        <taxon>Bacteroidota</taxon>
        <taxon>Cytophagia</taxon>
        <taxon>Cytophagales</taxon>
        <taxon>Spirosomataceae</taxon>
        <taxon>Dyadobacter</taxon>
    </lineage>
</organism>
<dbReference type="PANTHER" id="PTHR47506">
    <property type="entry name" value="TRANSCRIPTIONAL REGULATORY PROTEIN"/>
    <property type="match status" value="1"/>
</dbReference>
<keyword evidence="1" id="KW-0805">Transcription regulation</keyword>
<dbReference type="InterPro" id="IPR009057">
    <property type="entry name" value="Homeodomain-like_sf"/>
</dbReference>
<evidence type="ECO:0000256" key="2">
    <source>
        <dbReference type="ARBA" id="ARBA00023125"/>
    </source>
</evidence>
<evidence type="ECO:0000259" key="4">
    <source>
        <dbReference type="Pfam" id="PF00440"/>
    </source>
</evidence>
<dbReference type="InterPro" id="IPR036271">
    <property type="entry name" value="Tet_transcr_reg_TetR-rel_C_sf"/>
</dbReference>
<evidence type="ECO:0000313" key="5">
    <source>
        <dbReference type="EMBL" id="TKT90245.1"/>
    </source>
</evidence>
<dbReference type="SUPFAM" id="SSF48498">
    <property type="entry name" value="Tetracyclin repressor-like, C-terminal domain"/>
    <property type="match status" value="1"/>
</dbReference>
<protein>
    <submittedName>
        <fullName evidence="5">TetR/AcrR family transcriptional regulator</fullName>
    </submittedName>
</protein>
<reference evidence="5 6" key="1">
    <citation type="submission" date="2019-05" db="EMBL/GenBank/DDBJ databases">
        <title>Dyadobacter AR-3-8 sp. nov., isolated from arctic soil.</title>
        <authorList>
            <person name="Chaudhary D.K."/>
        </authorList>
    </citation>
    <scope>NUCLEOTIDE SEQUENCE [LARGE SCALE GENOMIC DNA]</scope>
    <source>
        <strain evidence="5 6">AR-3-8</strain>
    </source>
</reference>
<keyword evidence="3" id="KW-0804">Transcription</keyword>
<dbReference type="SUPFAM" id="SSF46689">
    <property type="entry name" value="Homeodomain-like"/>
    <property type="match status" value="1"/>
</dbReference>
<dbReference type="InterPro" id="IPR001647">
    <property type="entry name" value="HTH_TetR"/>
</dbReference>
<name>A0A4U6D1V8_9BACT</name>
<dbReference type="PANTHER" id="PTHR47506:SF7">
    <property type="entry name" value="TRANSCRIPTIONAL REGULATORY PROTEIN"/>
    <property type="match status" value="1"/>
</dbReference>
<evidence type="ECO:0000256" key="1">
    <source>
        <dbReference type="ARBA" id="ARBA00023015"/>
    </source>
</evidence>
<dbReference type="GO" id="GO:0003677">
    <property type="term" value="F:DNA binding"/>
    <property type="evidence" value="ECO:0007669"/>
    <property type="project" value="UniProtKB-KW"/>
</dbReference>
<dbReference type="AlphaFoldDB" id="A0A4U6D1V8"/>
<feature type="domain" description="HTH tetR-type" evidence="4">
    <location>
        <begin position="17"/>
        <end position="56"/>
    </location>
</feature>
<dbReference type="Pfam" id="PF00440">
    <property type="entry name" value="TetR_N"/>
    <property type="match status" value="1"/>
</dbReference>
<accession>A0A4U6D1V8</accession>
<evidence type="ECO:0000313" key="6">
    <source>
        <dbReference type="Proteomes" id="UP000304900"/>
    </source>
</evidence>